<accession>A0A6D2L5W3</accession>
<proteinExistence type="predicted"/>
<dbReference type="PANTHER" id="PTHR47350">
    <property type="entry name" value="PROTEIN IWS1 HOMOLOG 1"/>
    <property type="match status" value="1"/>
</dbReference>
<dbReference type="Gene3D" id="1.20.930.10">
    <property type="entry name" value="Conserved domain common to transcription factors TFIIS, elongin A, CRSP70"/>
    <property type="match status" value="1"/>
</dbReference>
<evidence type="ECO:0000313" key="6">
    <source>
        <dbReference type="Proteomes" id="UP000467841"/>
    </source>
</evidence>
<dbReference type="InterPro" id="IPR017923">
    <property type="entry name" value="TFIIS_N"/>
</dbReference>
<dbReference type="EMBL" id="CACVBM020001462">
    <property type="protein sequence ID" value="CAA7050900.1"/>
    <property type="molecule type" value="Genomic_DNA"/>
</dbReference>
<reference evidence="5 6" key="1">
    <citation type="submission" date="2020-01" db="EMBL/GenBank/DDBJ databases">
        <authorList>
            <person name="Mishra B."/>
        </authorList>
    </citation>
    <scope>NUCLEOTIDE SEQUENCE [LARGE SCALE GENOMIC DNA]</scope>
</reference>
<keyword evidence="1" id="KW-0539">Nucleus</keyword>
<evidence type="ECO:0000256" key="2">
    <source>
        <dbReference type="SAM" id="MobiDB-lite"/>
    </source>
</evidence>
<comment type="subcellular location">
    <subcellularLocation>
        <location evidence="1">Nucleus</location>
    </subcellularLocation>
</comment>
<dbReference type="AlphaFoldDB" id="A0A6D2L5W3"/>
<evidence type="ECO:0000256" key="1">
    <source>
        <dbReference type="PROSITE-ProRule" id="PRU00649"/>
    </source>
</evidence>
<dbReference type="PROSITE" id="PS51319">
    <property type="entry name" value="TFIIS_N"/>
    <property type="match status" value="1"/>
</dbReference>
<evidence type="ECO:0000259" key="3">
    <source>
        <dbReference type="PROSITE" id="PS51319"/>
    </source>
</evidence>
<feature type="compositionally biased region" description="Acidic residues" evidence="2">
    <location>
        <begin position="36"/>
        <end position="48"/>
    </location>
</feature>
<sequence length="418" mass="47911">MQALNSPSNGSENDLEEVLEERPRRRLNEKSVPELVYEDEENLDDDDFVVPTANYNDKVGEKRQREKKDESAQTNKKKKKKKQDSENSTEIEEMWDSITNDKDGGDDAVENPSKKDKASVDDEIDRLFKLGRKKKKEEKSKAEIAMQVEQVMAELEIAVEDDVELNKQGKPAINKLMKLPLLTGSLSKKQLQAEFLDHGLLNLLKSWLEPLPDGSLPNINIRTAVLTLLNDLCLRLDEDSGRKQFVKSRIGMVITFLSKSAEETTPNRRLANDLINKWGHAIYNKTTRYENMCSQEERAEQHEVLLRRENNAPPPKAFEAIATDFDTDVALSKKEKSKLPVSRKTERARVPTATSMDFVIRPKPKVDKKLEARVKMQMDNSSIHENILDKLKRQKARRKTNMHATKISVDGRSMLKYL</sequence>
<keyword evidence="6" id="KW-1185">Reference proteome</keyword>
<dbReference type="Proteomes" id="UP000467841">
    <property type="component" value="Unassembled WGS sequence"/>
</dbReference>
<organism evidence="5 6">
    <name type="scientific">Microthlaspi erraticum</name>
    <dbReference type="NCBI Taxonomy" id="1685480"/>
    <lineage>
        <taxon>Eukaryota</taxon>
        <taxon>Viridiplantae</taxon>
        <taxon>Streptophyta</taxon>
        <taxon>Embryophyta</taxon>
        <taxon>Tracheophyta</taxon>
        <taxon>Spermatophyta</taxon>
        <taxon>Magnoliopsida</taxon>
        <taxon>eudicotyledons</taxon>
        <taxon>Gunneridae</taxon>
        <taxon>Pentapetalae</taxon>
        <taxon>rosids</taxon>
        <taxon>malvids</taxon>
        <taxon>Brassicales</taxon>
        <taxon>Brassicaceae</taxon>
        <taxon>Coluteocarpeae</taxon>
        <taxon>Microthlaspi</taxon>
    </lineage>
</organism>
<dbReference type="GO" id="GO:0032784">
    <property type="term" value="P:regulation of DNA-templated transcription elongation"/>
    <property type="evidence" value="ECO:0007669"/>
    <property type="project" value="InterPro"/>
</dbReference>
<name>A0A6D2L5W3_9BRAS</name>
<dbReference type="Pfam" id="PF08711">
    <property type="entry name" value="Med26"/>
    <property type="match status" value="1"/>
</dbReference>
<dbReference type="OrthoDB" id="21124at2759"/>
<dbReference type="GO" id="GO:0009742">
    <property type="term" value="P:brassinosteroid mediated signaling pathway"/>
    <property type="evidence" value="ECO:0007669"/>
    <property type="project" value="InterPro"/>
</dbReference>
<dbReference type="EMBL" id="CACVBM020001595">
    <property type="protein sequence ID" value="CAA7054943.1"/>
    <property type="molecule type" value="Genomic_DNA"/>
</dbReference>
<feature type="domain" description="TFIIS N-terminal" evidence="3">
    <location>
        <begin position="202"/>
        <end position="285"/>
    </location>
</feature>
<feature type="compositionally biased region" description="Basic and acidic residues" evidence="2">
    <location>
        <begin position="20"/>
        <end position="32"/>
    </location>
</feature>
<dbReference type="InterPro" id="IPR035441">
    <property type="entry name" value="TFIIS/LEDGF_dom_sf"/>
</dbReference>
<feature type="region of interest" description="Disordered" evidence="2">
    <location>
        <begin position="1"/>
        <end position="120"/>
    </location>
</feature>
<dbReference type="GO" id="GO:0005634">
    <property type="term" value="C:nucleus"/>
    <property type="evidence" value="ECO:0007669"/>
    <property type="project" value="UniProtKB-SubCell"/>
</dbReference>
<feature type="compositionally biased region" description="Polar residues" evidence="2">
    <location>
        <begin position="1"/>
        <end position="12"/>
    </location>
</feature>
<protein>
    <recommendedName>
        <fullName evidence="3">TFIIS N-terminal domain-containing protein</fullName>
    </recommendedName>
</protein>
<dbReference type="PANTHER" id="PTHR47350:SF5">
    <property type="entry name" value="PROTEIN IWS1 HOMOLOG 2"/>
    <property type="match status" value="1"/>
</dbReference>
<evidence type="ECO:0000313" key="5">
    <source>
        <dbReference type="EMBL" id="CAA7054943.1"/>
    </source>
</evidence>
<evidence type="ECO:0000313" key="4">
    <source>
        <dbReference type="EMBL" id="CAA7050900.1"/>
    </source>
</evidence>
<gene>
    <name evidence="4" type="ORF">MERR_LOCUS38135</name>
    <name evidence="5" type="ORF">MERR_LOCUS42179</name>
</gene>
<feature type="compositionally biased region" description="Basic and acidic residues" evidence="2">
    <location>
        <begin position="58"/>
        <end position="71"/>
    </location>
</feature>
<dbReference type="InterPro" id="IPR044204">
    <property type="entry name" value="IWS1/2"/>
</dbReference>